<dbReference type="eggNOG" id="COG4372">
    <property type="taxonomic scope" value="Bacteria"/>
</dbReference>
<dbReference type="PANTHER" id="PTHR33678:SF1">
    <property type="entry name" value="BLL1576 PROTEIN"/>
    <property type="match status" value="1"/>
</dbReference>
<feature type="domain" description="Transposase IS66 central" evidence="2">
    <location>
        <begin position="6"/>
        <end position="116"/>
    </location>
</feature>
<proteinExistence type="predicted"/>
<feature type="region of interest" description="Disordered" evidence="1">
    <location>
        <begin position="114"/>
        <end position="135"/>
    </location>
</feature>
<dbReference type="InterPro" id="IPR004291">
    <property type="entry name" value="Transposase_IS66_central"/>
</dbReference>
<dbReference type="HOGENOM" id="CLU_1748163_0_0_4"/>
<keyword evidence="4" id="KW-1185">Reference proteome</keyword>
<organism evidence="3 4">
    <name type="scientific">Ralstonia nicotianae (strain ATCC BAA-1114 / GMI1000)</name>
    <name type="common">Ralstonia solanacearum</name>
    <dbReference type="NCBI Taxonomy" id="267608"/>
    <lineage>
        <taxon>Bacteria</taxon>
        <taxon>Pseudomonadati</taxon>
        <taxon>Pseudomonadota</taxon>
        <taxon>Betaproteobacteria</taxon>
        <taxon>Burkholderiales</taxon>
        <taxon>Burkholderiaceae</taxon>
        <taxon>Ralstonia</taxon>
        <taxon>Ralstonia solanacearum species complex</taxon>
    </lineage>
</organism>
<sequence length="149" mass="16897">MQSFDGGITEIGCMAHARRKFFELHDKHKSELADQALRYMVSLYEIEAEVRDAQPDQRLAARQQRAAPSLERLHTWLEEQRRRVPEGSAIARAIDYSLKRWRALVRYLDARRYPSTTTTSSGRSARSRSGAPTGCSLAHCAPVNARLPS</sequence>
<name>Q1MTJ5_RALN1</name>
<dbReference type="InterPro" id="IPR052344">
    <property type="entry name" value="Transposase-related"/>
</dbReference>
<geneLocation type="plasmid" evidence="4">
    <name>megaplasmid Rsp</name>
</geneLocation>
<reference evidence="3 4" key="1">
    <citation type="journal article" date="2002" name="Nature">
        <title>Genome sequence of the plant pathogen Ralstonia solanacearum.</title>
        <authorList>
            <person name="Salanoubat M."/>
            <person name="Genin S."/>
            <person name="Artiguenave F."/>
            <person name="Gouzy J."/>
            <person name="Mangenot S."/>
            <person name="Arlat M."/>
            <person name="Billault A."/>
            <person name="Brottier P."/>
            <person name="Camus J.C."/>
            <person name="Cattolico L."/>
            <person name="Chandler M."/>
            <person name="Choisne N."/>
            <person name="Claudel-Renard C."/>
            <person name="Cunnac S."/>
            <person name="Demange N."/>
            <person name="Gaspin C."/>
            <person name="Lavie M."/>
            <person name="Moisan A."/>
            <person name="Robert C."/>
            <person name="Saurin W."/>
            <person name="Schiex T."/>
            <person name="Siguier P."/>
            <person name="Thebault P."/>
            <person name="Whalen M."/>
            <person name="Wincker P."/>
            <person name="Levy M."/>
            <person name="Weissenbach J."/>
            <person name="Boucher C.A."/>
        </authorList>
    </citation>
    <scope>NUCLEOTIDE SEQUENCE [LARGE SCALE GENOMIC DNA]</scope>
    <source>
        <strain evidence="4">ATCC BAA-1114 / GMI1000</strain>
    </source>
</reference>
<dbReference type="AlphaFoldDB" id="Q1MTJ5"/>
<evidence type="ECO:0000259" key="2">
    <source>
        <dbReference type="Pfam" id="PF03050"/>
    </source>
</evidence>
<accession>Q1MTJ5</accession>
<evidence type="ECO:0000313" key="3">
    <source>
        <dbReference type="EMBL" id="CAJ97437.1"/>
    </source>
</evidence>
<evidence type="ECO:0000256" key="1">
    <source>
        <dbReference type="SAM" id="MobiDB-lite"/>
    </source>
</evidence>
<evidence type="ECO:0000313" key="4">
    <source>
        <dbReference type="Proteomes" id="UP000001436"/>
    </source>
</evidence>
<dbReference type="KEGG" id="rso:RSp0559.5"/>
<dbReference type="PANTHER" id="PTHR33678">
    <property type="entry name" value="BLL1576 PROTEIN"/>
    <property type="match status" value="1"/>
</dbReference>
<dbReference type="STRING" id="267608.RSp0559.5"/>
<dbReference type="Pfam" id="PF03050">
    <property type="entry name" value="DDE_Tnp_IS66"/>
    <property type="match status" value="1"/>
</dbReference>
<dbReference type="EnsemblBacteria" id="CAJ97437">
    <property type="protein sequence ID" value="CAJ97437"/>
    <property type="gene ID" value="RSp0559.5"/>
</dbReference>
<gene>
    <name evidence="3" type="ordered locus">RSp0559.5</name>
</gene>
<feature type="compositionally biased region" description="Low complexity" evidence="1">
    <location>
        <begin position="114"/>
        <end position="134"/>
    </location>
</feature>
<dbReference type="Proteomes" id="UP000001436">
    <property type="component" value="Plasmid pGMI1000MP"/>
</dbReference>
<protein>
    <submittedName>
        <fullName evidence="3">Transposase remnant protein</fullName>
    </submittedName>
</protein>
<dbReference type="EMBL" id="AL646053">
    <property type="protein sequence ID" value="CAJ97437.1"/>
    <property type="molecule type" value="Genomic_DNA"/>
</dbReference>